<dbReference type="Pfam" id="PF04313">
    <property type="entry name" value="HSDR_N"/>
    <property type="match status" value="1"/>
</dbReference>
<dbReference type="PANTHER" id="PTHR30195:SF15">
    <property type="entry name" value="TYPE I RESTRICTION ENZYME HINDI ENDONUCLEASE SUBUNIT"/>
    <property type="match status" value="1"/>
</dbReference>
<evidence type="ECO:0000259" key="12">
    <source>
        <dbReference type="PROSITE" id="PS51192"/>
    </source>
</evidence>
<keyword evidence="9 11" id="KW-0067">ATP-binding</keyword>
<evidence type="ECO:0000256" key="2">
    <source>
        <dbReference type="ARBA" id="ARBA00008598"/>
    </source>
</evidence>
<keyword evidence="14" id="KW-1185">Reference proteome</keyword>
<keyword evidence="4" id="KW-0540">Nuclease</keyword>
<dbReference type="NCBIfam" id="TIGR00348">
    <property type="entry name" value="hsdR"/>
    <property type="match status" value="1"/>
</dbReference>
<comment type="similarity">
    <text evidence="2 11">Belongs to the HsdR family.</text>
</comment>
<dbReference type="SMART" id="SM00487">
    <property type="entry name" value="DEXDc"/>
    <property type="match status" value="1"/>
</dbReference>
<dbReference type="SUPFAM" id="SSF52540">
    <property type="entry name" value="P-loop containing nucleoside triphosphate hydrolases"/>
    <property type="match status" value="2"/>
</dbReference>
<dbReference type="GO" id="GO:0005524">
    <property type="term" value="F:ATP binding"/>
    <property type="evidence" value="ECO:0007669"/>
    <property type="project" value="UniProtKB-KW"/>
</dbReference>
<dbReference type="PANTHER" id="PTHR30195">
    <property type="entry name" value="TYPE I SITE-SPECIFIC DEOXYRIBONUCLEASE PROTEIN SUBUNIT M AND R"/>
    <property type="match status" value="1"/>
</dbReference>
<dbReference type="EMBL" id="CP014332">
    <property type="protein sequence ID" value="APS42414.1"/>
    <property type="molecule type" value="Genomic_DNA"/>
</dbReference>
<dbReference type="AlphaFoldDB" id="A0A1L6RCX1"/>
<dbReference type="InterPro" id="IPR004473">
    <property type="entry name" value="Restrct_endonuc_typeI_HsdR"/>
</dbReference>
<evidence type="ECO:0000256" key="3">
    <source>
        <dbReference type="ARBA" id="ARBA00011296"/>
    </source>
</evidence>
<evidence type="ECO:0000256" key="4">
    <source>
        <dbReference type="ARBA" id="ARBA00022722"/>
    </source>
</evidence>
<comment type="subunit">
    <text evidence="3 11">The type I restriction/modification system is composed of three polypeptides R, M and S.</text>
</comment>
<sequence>MGKSSFTLEDDIEQQAIDWLVEQGYQDMRATSNGSHNEGILLERENDEHNVLLTDRLRTSFERLNPGCLAEDYNEAVRQMQRLADSPDMMINNHQMHKFLIEGVKISRSVNGENRTLTLRPLDFGNVGNNDFIVTNQVTVIQGTRERRPDIVLYINGLPLVTFELKNLSNVDAGISNAYNQFQTYKRDISNFMQYNEILVTADMVQARAGSLTANESRFMQWRLPEEINGSVKPLFQLESLIRGMMNPVTLLNIIKNFIIFETDGDKTIKILAAYHQYYMVNKAVASAKHAVTTPGDNQIGVVWHTQGSGKSLSMVFFSGIVSRDLGNPTIVVINDRNDLDNQLSGTFAAASEFLGQEPKQAESREEMRRLLSVNSGGIVFTTMQKFSPEFDNGETEMPVLTNRENVIVMADEAHRTQYGLGAKYSKDGETKYGYAKYLRDALPNASYIGFTGTPIDQSDKSTKAVFGDYIDVYDMTRAVEDHATVKIYYEGHVISLELDKSELTEEVVDFLDNDLEENPAAAKYARLEAVAGSASRVRKLAEHFVQHFETRQKAENGKSMIVAMSRRNAVAIYDAIVNLRPDWHSDDLNKGKIKIIFTANASDDEYLTKHHTNKKEREQLQRRMKDNDDELKIVIVVDMWLTGFDAPSTNTMYIDKPMKGHNLMQAIARVNRVFKDKDSGLVVDYIGIADNLRAALQQYSPSDQEQAGINIEKAISVMQEKYNIITRDYLYGVDYTDFNSSDRSLKLETFRNVLDDLLSDEEFATNANQYDPAEPIDPEKLNNRQKGFRDTVTQLQRAFALVATTTEAQAISEELAFFVALKNAMIKMQVTGEGGGEQSIDYRMRQLLDKSIIPGEVVDLYKQLGLERPELDLLSDEFLAEVQSMPQKNVALDLLERLLKGQVKALTRTNLVKARKFDEMLADSIELYNARGLTTEIVIRQLIEMAKDINKAQKEGEDLGLSPEEVAFYDALSDHDKAREEMGEEKLHQLAAKLVEEVRKNTGTDWIRRESARAQMRVAVKRLLRQFGYPPDFAAEAIETVVTQAEKMAMNEI</sequence>
<comment type="catalytic activity">
    <reaction evidence="1 11">
        <text>Endonucleolytic cleavage of DNA to give random double-stranded fragments with terminal 5'-phosphates, ATP is simultaneously hydrolyzed.</text>
        <dbReference type="EC" id="3.1.21.3"/>
    </reaction>
</comment>
<dbReference type="CDD" id="cd22332">
    <property type="entry name" value="HsdR_N"/>
    <property type="match status" value="1"/>
</dbReference>
<dbReference type="Gene3D" id="3.90.1570.50">
    <property type="match status" value="1"/>
</dbReference>
<evidence type="ECO:0000256" key="9">
    <source>
        <dbReference type="ARBA" id="ARBA00022840"/>
    </source>
</evidence>
<evidence type="ECO:0000313" key="14">
    <source>
        <dbReference type="Proteomes" id="UP000185473"/>
    </source>
</evidence>
<dbReference type="GO" id="GO:0003677">
    <property type="term" value="F:DNA binding"/>
    <property type="evidence" value="ECO:0007669"/>
    <property type="project" value="UniProtKB-KW"/>
</dbReference>
<dbReference type="RefSeq" id="WP_075270158.1">
    <property type="nucleotide sequence ID" value="NZ_CP014332.1"/>
</dbReference>
<dbReference type="InterPro" id="IPR007409">
    <property type="entry name" value="Restrct_endonuc_type1_HsdR_N"/>
</dbReference>
<dbReference type="Pfam" id="PF18766">
    <property type="entry name" value="SWI2_SNF2"/>
    <property type="match status" value="1"/>
</dbReference>
<dbReference type="InterPro" id="IPR027417">
    <property type="entry name" value="P-loop_NTPase"/>
</dbReference>
<evidence type="ECO:0000256" key="10">
    <source>
        <dbReference type="ARBA" id="ARBA00023125"/>
    </source>
</evidence>
<accession>A0A1L6RCX1</accession>
<keyword evidence="10 11" id="KW-0238">DNA-binding</keyword>
<evidence type="ECO:0000256" key="5">
    <source>
        <dbReference type="ARBA" id="ARBA00022741"/>
    </source>
</evidence>
<evidence type="ECO:0000256" key="6">
    <source>
        <dbReference type="ARBA" id="ARBA00022747"/>
    </source>
</evidence>
<evidence type="ECO:0000256" key="1">
    <source>
        <dbReference type="ARBA" id="ARBA00000851"/>
    </source>
</evidence>
<dbReference type="REBASE" id="176274">
    <property type="entry name" value="WjoFOL01ORF1560P"/>
</dbReference>
<dbReference type="EC" id="3.1.21.3" evidence="11"/>
<keyword evidence="8 11" id="KW-0378">Hydrolase</keyword>
<dbReference type="PROSITE" id="PS51192">
    <property type="entry name" value="HELICASE_ATP_BIND_1"/>
    <property type="match status" value="1"/>
</dbReference>
<gene>
    <name evidence="13" type="ORF">FOL01_1555</name>
</gene>
<proteinExistence type="inferred from homology"/>
<dbReference type="InterPro" id="IPR040980">
    <property type="entry name" value="SWI2_SNF2"/>
</dbReference>
<organism evidence="13 14">
    <name type="scientific">Weissella jogaejeotgali</name>
    <dbReference type="NCBI Taxonomy" id="1631871"/>
    <lineage>
        <taxon>Bacteria</taxon>
        <taxon>Bacillati</taxon>
        <taxon>Bacillota</taxon>
        <taxon>Bacilli</taxon>
        <taxon>Lactobacillales</taxon>
        <taxon>Lactobacillaceae</taxon>
        <taxon>Weissella</taxon>
    </lineage>
</organism>
<keyword evidence="5 11" id="KW-0547">Nucleotide-binding</keyword>
<dbReference type="GO" id="GO:0009307">
    <property type="term" value="P:DNA restriction-modification system"/>
    <property type="evidence" value="ECO:0007669"/>
    <property type="project" value="UniProtKB-KW"/>
</dbReference>
<dbReference type="InterPro" id="IPR014001">
    <property type="entry name" value="Helicase_ATP-bd"/>
</dbReference>
<keyword evidence="7" id="KW-0255">Endonuclease</keyword>
<evidence type="ECO:0000256" key="7">
    <source>
        <dbReference type="ARBA" id="ARBA00022759"/>
    </source>
</evidence>
<protein>
    <recommendedName>
        <fullName evidence="11">Type I restriction enzyme endonuclease subunit</fullName>
        <shortName evidence="11">R protein</shortName>
        <ecNumber evidence="11">3.1.21.3</ecNumber>
    </recommendedName>
    <alternativeName>
        <fullName evidence="11">Type-1 restriction enzyme R protein</fullName>
    </alternativeName>
</protein>
<keyword evidence="6 11" id="KW-0680">Restriction system</keyword>
<dbReference type="InterPro" id="IPR055180">
    <property type="entry name" value="HsdR_RecA-like_helicase_dom_2"/>
</dbReference>
<reference evidence="13 14" key="1">
    <citation type="submission" date="2016-02" db="EMBL/GenBank/DDBJ databases">
        <title>Complete Genome Sequence of Weissella jogaejeotgali FOL01.</title>
        <authorList>
            <person name="Lee J.-H."/>
            <person name="Ku H.-J."/>
        </authorList>
    </citation>
    <scope>NUCLEOTIDE SEQUENCE [LARGE SCALE GENOMIC DNA]</scope>
    <source>
        <strain evidence="13 14">FOL01</strain>
    </source>
</reference>
<dbReference type="STRING" id="1631871.FOL01_1555"/>
<dbReference type="Gene3D" id="3.40.50.300">
    <property type="entry name" value="P-loop containing nucleotide triphosphate hydrolases"/>
    <property type="match status" value="2"/>
</dbReference>
<dbReference type="CDD" id="cd18030">
    <property type="entry name" value="DEXHc_RE_I_HsdR"/>
    <property type="match status" value="1"/>
</dbReference>
<dbReference type="InterPro" id="IPR051268">
    <property type="entry name" value="Type-I_R_enzyme_R_subunit"/>
</dbReference>
<evidence type="ECO:0000313" key="13">
    <source>
        <dbReference type="EMBL" id="APS42414.1"/>
    </source>
</evidence>
<dbReference type="InterPro" id="IPR021810">
    <property type="entry name" value="T1RH-like_C"/>
</dbReference>
<dbReference type="OrthoDB" id="9758243at2"/>
<dbReference type="Proteomes" id="UP000185473">
    <property type="component" value="Chromosome"/>
</dbReference>
<dbReference type="GO" id="GO:0009035">
    <property type="term" value="F:type I site-specific deoxyribonuclease activity"/>
    <property type="evidence" value="ECO:0007669"/>
    <property type="project" value="UniProtKB-EC"/>
</dbReference>
<dbReference type="KEGG" id="wjo:FOL01_1555"/>
<dbReference type="Pfam" id="PF22679">
    <property type="entry name" value="T1R_D3-like"/>
    <property type="match status" value="1"/>
</dbReference>
<comment type="function">
    <text evidence="11">Subunit R is required for both nuclease and ATPase activities, but not for modification.</text>
</comment>
<dbReference type="CDD" id="cd18800">
    <property type="entry name" value="SF2_C_EcoR124I-like"/>
    <property type="match status" value="1"/>
</dbReference>
<evidence type="ECO:0000256" key="8">
    <source>
        <dbReference type="ARBA" id="ARBA00022801"/>
    </source>
</evidence>
<dbReference type="Pfam" id="PF11867">
    <property type="entry name" value="T1RH-like_C"/>
    <property type="match status" value="1"/>
</dbReference>
<evidence type="ECO:0000256" key="11">
    <source>
        <dbReference type="RuleBase" id="RU364115"/>
    </source>
</evidence>
<feature type="domain" description="Helicase ATP-binding" evidence="12">
    <location>
        <begin position="292"/>
        <end position="473"/>
    </location>
</feature>
<name>A0A1L6RCX1_9LACO</name>